<protein>
    <recommendedName>
        <fullName evidence="2">Phage tail protein</fullName>
    </recommendedName>
</protein>
<dbReference type="AlphaFoldDB" id="A0AAU8G6M0"/>
<organism evidence="1">
    <name type="scientific">Cellulosimicrobium sp. ES-005</name>
    <dbReference type="NCBI Taxonomy" id="3163031"/>
    <lineage>
        <taxon>Bacteria</taxon>
        <taxon>Bacillati</taxon>
        <taxon>Actinomycetota</taxon>
        <taxon>Actinomycetes</taxon>
        <taxon>Micrococcales</taxon>
        <taxon>Promicromonosporaceae</taxon>
        <taxon>Cellulosimicrobium</taxon>
    </lineage>
</organism>
<accession>A0AAU8G6M0</accession>
<sequence length="341" mass="35989">MSVFLRDRAAALVPGAPTVRTNLATTPRAVTGSALAAGLTADHGSGTGTLVRNSGNGPDGRAGFARYTRSTVSAGTTYTVRYREPLALPAAVGPSTVYRVSAYLRSSVARTVQVLAQHGFDSFWFDGPTTAVALTANTWTRVSVPLDQDTTPGTLNAGLAIRPTDGAGSAGAQLDVACLLVESTTELRPYFDGGTPSAWPTIAYRWQAVPDLSVSQSFVPVYAGQQDVPLLLEYAGPVSTRHTTLEVIGRPDPIPVLGPGGLRSGTLDLFTLDAAAAHAIAELHQGAVVRLVDTEYPEVGMDYIATRVTTSPEPGPDVVFLQRDTPRRWRVSIEYVEVAPS</sequence>
<evidence type="ECO:0008006" key="2">
    <source>
        <dbReference type="Google" id="ProtNLM"/>
    </source>
</evidence>
<reference evidence="1" key="1">
    <citation type="submission" date="2024-06" db="EMBL/GenBank/DDBJ databases">
        <title>Complete genome sequence of the cellulolytic actinobacterium, Cellulosimicrobium ES-005.</title>
        <authorList>
            <person name="Matthews C.T."/>
            <person name="Underwood K.D."/>
            <person name="Ghanchi K.M."/>
            <person name="Fields S.D."/>
            <person name="Gardner S.G."/>
        </authorList>
    </citation>
    <scope>NUCLEOTIDE SEQUENCE</scope>
    <source>
        <strain evidence="1">ES-005</strain>
    </source>
</reference>
<name>A0AAU8G6M0_9MICO</name>
<proteinExistence type="predicted"/>
<dbReference type="EMBL" id="CP159290">
    <property type="protein sequence ID" value="XCH31366.1"/>
    <property type="molecule type" value="Genomic_DNA"/>
</dbReference>
<gene>
    <name evidence="1" type="ORF">ABRQ22_06680</name>
</gene>
<evidence type="ECO:0000313" key="1">
    <source>
        <dbReference type="EMBL" id="XCH31366.1"/>
    </source>
</evidence>
<dbReference type="RefSeq" id="WP_353708983.1">
    <property type="nucleotide sequence ID" value="NZ_CP159290.1"/>
</dbReference>